<organism evidence="4 5">
    <name type="scientific">Sesamum indicum</name>
    <name type="common">Oriental sesame</name>
    <name type="synonym">Sesamum orientale</name>
    <dbReference type="NCBI Taxonomy" id="4182"/>
    <lineage>
        <taxon>Eukaryota</taxon>
        <taxon>Viridiplantae</taxon>
        <taxon>Streptophyta</taxon>
        <taxon>Embryophyta</taxon>
        <taxon>Tracheophyta</taxon>
        <taxon>Spermatophyta</taxon>
        <taxon>Magnoliopsida</taxon>
        <taxon>eudicotyledons</taxon>
        <taxon>Gunneridae</taxon>
        <taxon>Pentapetalae</taxon>
        <taxon>asterids</taxon>
        <taxon>lamiids</taxon>
        <taxon>Lamiales</taxon>
        <taxon>Pedaliaceae</taxon>
        <taxon>Sesamum</taxon>
    </lineage>
</organism>
<feature type="transmembrane region" description="Helical" evidence="2">
    <location>
        <begin position="227"/>
        <end position="247"/>
    </location>
</feature>
<sequence length="308" mass="34351">MEVVEATNDFQDWDVVQSNSGSESASVNSFDEIDSGGLIQTNYFSLDAHNQYGQDLDDKKSSAPSWVDPRLEEKPARYLNLESGEFWSDSSTQRSDDRKFSDEVAFSLNEKKKVGFQGIREVDEEKCATMVELGRSYSDSNGIEVGSAKLNDSVENPEVGVGGHVNLHDELEILGKEKNENEKIGCGSEVIHENVEKRRGEPEKRGSAWWKMPMEFLRYCVFRVSPVWTGSVVAAALGFVILGRRLYKMKNGTKGLQIKVTVDDKKVSQVISHAARLNEAFSVVKRVPVVRPSLPSVGIITWPVMSLK</sequence>
<dbReference type="InParanoid" id="A0A6I9SW78"/>
<evidence type="ECO:0000256" key="2">
    <source>
        <dbReference type="SAM" id="Phobius"/>
    </source>
</evidence>
<protein>
    <submittedName>
        <fullName evidence="5">Uncharacterized protein LOC105159570 isoform X1</fullName>
    </submittedName>
</protein>
<dbReference type="RefSeq" id="XP_011074980.1">
    <property type="nucleotide sequence ID" value="XM_011076678.2"/>
</dbReference>
<feature type="region of interest" description="Disordered" evidence="1">
    <location>
        <begin position="1"/>
        <end position="30"/>
    </location>
</feature>
<proteinExistence type="predicted"/>
<dbReference type="KEGG" id="sind:105159570"/>
<evidence type="ECO:0000256" key="1">
    <source>
        <dbReference type="SAM" id="MobiDB-lite"/>
    </source>
</evidence>
<name>A0A6I9SW78_SESIN</name>
<dbReference type="PANTHER" id="PTHR33646">
    <property type="entry name" value="GB|AAF00631.1"/>
    <property type="match status" value="1"/>
</dbReference>
<keyword evidence="2" id="KW-0472">Membrane</keyword>
<keyword evidence="2" id="KW-0812">Transmembrane</keyword>
<accession>A0A6I9SW78</accession>
<dbReference type="OrthoDB" id="1931521at2759"/>
<feature type="domain" description="DUF6821" evidence="3">
    <location>
        <begin position="178"/>
        <end position="292"/>
    </location>
</feature>
<keyword evidence="4" id="KW-1185">Reference proteome</keyword>
<reference evidence="5" key="1">
    <citation type="submission" date="2025-08" db="UniProtKB">
        <authorList>
            <consortium name="RefSeq"/>
        </authorList>
    </citation>
    <scope>IDENTIFICATION</scope>
</reference>
<dbReference type="Gramene" id="SIN_1008850.t">
    <property type="protein sequence ID" value="SIN_1008850.t"/>
    <property type="gene ID" value="SIN_1008850"/>
</dbReference>
<gene>
    <name evidence="5" type="primary">LOC105159570</name>
</gene>
<dbReference type="AlphaFoldDB" id="A0A6I9SW78"/>
<dbReference type="Proteomes" id="UP000504604">
    <property type="component" value="Linkage group LG3"/>
</dbReference>
<dbReference type="GeneID" id="105159570"/>
<dbReference type="PANTHER" id="PTHR33646:SF6">
    <property type="entry name" value="TRANSMEMBRANE PROTEIN"/>
    <property type="match status" value="1"/>
</dbReference>
<evidence type="ECO:0000259" key="3">
    <source>
        <dbReference type="Pfam" id="PF20705"/>
    </source>
</evidence>
<dbReference type="InterPro" id="IPR045883">
    <property type="entry name" value="At4g13530-like"/>
</dbReference>
<feature type="compositionally biased region" description="Low complexity" evidence="1">
    <location>
        <begin position="15"/>
        <end position="29"/>
    </location>
</feature>
<dbReference type="InterPro" id="IPR049224">
    <property type="entry name" value="DUF6821"/>
</dbReference>
<evidence type="ECO:0000313" key="5">
    <source>
        <dbReference type="RefSeq" id="XP_011074980.1"/>
    </source>
</evidence>
<dbReference type="Pfam" id="PF20705">
    <property type="entry name" value="DUF6821"/>
    <property type="match status" value="1"/>
</dbReference>
<dbReference type="FunCoup" id="A0A6I9SW78">
    <property type="interactions" value="1420"/>
</dbReference>
<evidence type="ECO:0000313" key="4">
    <source>
        <dbReference type="Proteomes" id="UP000504604"/>
    </source>
</evidence>
<keyword evidence="2" id="KW-1133">Transmembrane helix</keyword>